<reference evidence="4" key="1">
    <citation type="journal article" date="2019" name="Int. J. Syst. Evol. Microbiol.">
        <title>The Global Catalogue of Microorganisms (GCM) 10K type strain sequencing project: providing services to taxonomists for standard genome sequencing and annotation.</title>
        <authorList>
            <consortium name="The Broad Institute Genomics Platform"/>
            <consortium name="The Broad Institute Genome Sequencing Center for Infectious Disease"/>
            <person name="Wu L."/>
            <person name="Ma J."/>
        </authorList>
    </citation>
    <scope>NUCLEOTIDE SEQUENCE [LARGE SCALE GENOMIC DNA]</scope>
    <source>
        <strain evidence="4">JCM 16022</strain>
    </source>
</reference>
<evidence type="ECO:0008006" key="5">
    <source>
        <dbReference type="Google" id="ProtNLM"/>
    </source>
</evidence>
<comment type="caution">
    <text evidence="3">The sequence shown here is derived from an EMBL/GenBank/DDBJ whole genome shotgun (WGS) entry which is preliminary data.</text>
</comment>
<evidence type="ECO:0000313" key="4">
    <source>
        <dbReference type="Proteomes" id="UP001501771"/>
    </source>
</evidence>
<dbReference type="InterPro" id="IPR025339">
    <property type="entry name" value="DUF4245"/>
</dbReference>
<evidence type="ECO:0000256" key="1">
    <source>
        <dbReference type="SAM" id="MobiDB-lite"/>
    </source>
</evidence>
<keyword evidence="4" id="KW-1185">Reference proteome</keyword>
<feature type="region of interest" description="Disordered" evidence="1">
    <location>
        <begin position="1"/>
        <end position="21"/>
    </location>
</feature>
<dbReference type="EMBL" id="BAAAQR010000003">
    <property type="protein sequence ID" value="GAA2142270.1"/>
    <property type="molecule type" value="Genomic_DNA"/>
</dbReference>
<keyword evidence="2" id="KW-0472">Membrane</keyword>
<proteinExistence type="predicted"/>
<gene>
    <name evidence="3" type="ORF">GCM10009844_13230</name>
</gene>
<name>A0ABP5L663_9ACTN</name>
<evidence type="ECO:0000256" key="2">
    <source>
        <dbReference type="SAM" id="Phobius"/>
    </source>
</evidence>
<protein>
    <recommendedName>
        <fullName evidence="5">DUF4245 domain-containing protein</fullName>
    </recommendedName>
</protein>
<keyword evidence="2" id="KW-0812">Transmembrane</keyword>
<dbReference type="Pfam" id="PF14030">
    <property type="entry name" value="DUF4245"/>
    <property type="match status" value="1"/>
</dbReference>
<evidence type="ECO:0000313" key="3">
    <source>
        <dbReference type="EMBL" id="GAA2142270.1"/>
    </source>
</evidence>
<dbReference type="RefSeq" id="WP_344149336.1">
    <property type="nucleotide sequence ID" value="NZ_BAAAQR010000003.1"/>
</dbReference>
<sequence>MSEQSSGQQAPPGPAGGSAGRYQRSTNGLIGALLVTLLVIGGYVAFRALNRDNPEMRPTSVDYLAAVQGAQQGGFDVVYPPSLPSGWIANTVHFTPGDRPAWGIGMLTDAGRFAGVRQEDASLDDLLHTYVDEDPSEGQKTRIDSELGSTWRSFSDSGGDHAYATDLGDDVVLVYGSASPEDLRDLAARLTTAKR</sequence>
<dbReference type="Proteomes" id="UP001501771">
    <property type="component" value="Unassembled WGS sequence"/>
</dbReference>
<keyword evidence="2" id="KW-1133">Transmembrane helix</keyword>
<accession>A0ABP5L663</accession>
<feature type="compositionally biased region" description="Low complexity" evidence="1">
    <location>
        <begin position="1"/>
        <end position="10"/>
    </location>
</feature>
<organism evidence="3 4">
    <name type="scientific">Nocardioides koreensis</name>
    <dbReference type="NCBI Taxonomy" id="433651"/>
    <lineage>
        <taxon>Bacteria</taxon>
        <taxon>Bacillati</taxon>
        <taxon>Actinomycetota</taxon>
        <taxon>Actinomycetes</taxon>
        <taxon>Propionibacteriales</taxon>
        <taxon>Nocardioidaceae</taxon>
        <taxon>Nocardioides</taxon>
    </lineage>
</organism>
<feature type="transmembrane region" description="Helical" evidence="2">
    <location>
        <begin position="29"/>
        <end position="49"/>
    </location>
</feature>